<feature type="region of interest" description="Disordered" evidence="13">
    <location>
        <begin position="511"/>
        <end position="538"/>
    </location>
</feature>
<evidence type="ECO:0000313" key="15">
    <source>
        <dbReference type="EMBL" id="OCB85447.1"/>
    </source>
</evidence>
<evidence type="ECO:0000256" key="7">
    <source>
        <dbReference type="ARBA" id="ARBA00022741"/>
    </source>
</evidence>
<dbReference type="PANTHER" id="PTHR24346">
    <property type="entry name" value="MAP/MICROTUBULE AFFINITY-REGULATING KINASE"/>
    <property type="match status" value="1"/>
</dbReference>
<evidence type="ECO:0000256" key="2">
    <source>
        <dbReference type="ARBA" id="ARBA00010791"/>
    </source>
</evidence>
<evidence type="ECO:0000259" key="14">
    <source>
        <dbReference type="PROSITE" id="PS50011"/>
    </source>
</evidence>
<sequence>MIGPWKIGRTIGKGAMGVVRIARHAKTGKYAAIKIMSKLQVIQSRRSLKNIEDDAKRIMLALEREIVVMKLVDHPNIMHLYDVWETSGELYLILEYVEGGELFDYIIERGRLSETEALDYFQQLIGAMDYCHRLNIAHRDLKPENILLDKDKTLKVADFGMAAWQPGDSLLKTSCGSPHYAAPEVISSKPYDGAISDIWSCGIILFALLAGRLPFDDEDICALLEKVSVGKFSMPSDINPKAQDLVRGMLEKDVTKRIKISDIMKHPWFTSQPLRNRQCSAPTLDEITRPIKKASEIDVDIFGNLRTLWHGASDEDIIEGLINGERTWEKVVYTLLMKYRSKCYENYNEELEHARSQRRTERRRKRAELEKREGKTSPSNECPSTPPQTIARPDAPTPRRAGNNSNKTSNSRPASLPPPPAMYTLRPVSRHAAASDMTPDILGKSILSPSLLTPSTLFSSPQPPTSPASPIWQVLDVTPPPDVPELHDERVQRYLQDIIDRLNAMQKQPGALALSPSSSNGATPALDPPASFKIEPLRTPGKSRVSSVMEVDPDFTYVLVSQSEEELDSRGLGISTASPTSDKENRGRVFKKSSLRKKGDRRALTDRHVQIVLPPPVEHKEGKHRRVSYDSSTSHSPTYSISEGSSFNISSTPKISWFTNLFKPRSGSFRMMSTKDLDTTCEECRRLLANAGVNFVLMDNEDPRVTFLRCHLDEVRDPAGVMGTVKAVKFRVEVRRLDMRQTNDLAYTVSVDMILEKGSLSSFRLVHQRIRRDWDLDIVDEDHSDINYSRPTFSRYDTKVEGRKRRMTYPNNLLEIDENLY</sequence>
<keyword evidence="16" id="KW-1185">Reference proteome</keyword>
<feature type="binding site" evidence="12">
    <location>
        <position position="34"/>
    </location>
    <ligand>
        <name>ATP</name>
        <dbReference type="ChEBI" id="CHEBI:30616"/>
    </ligand>
</feature>
<evidence type="ECO:0000256" key="8">
    <source>
        <dbReference type="ARBA" id="ARBA00022777"/>
    </source>
</evidence>
<evidence type="ECO:0000256" key="3">
    <source>
        <dbReference type="ARBA" id="ARBA00012513"/>
    </source>
</evidence>
<keyword evidence="7 12" id="KW-0547">Nucleotide-binding</keyword>
<dbReference type="CDD" id="cd14081">
    <property type="entry name" value="STKc_BRSK1_2"/>
    <property type="match status" value="1"/>
</dbReference>
<protein>
    <recommendedName>
        <fullName evidence="3">non-specific serine/threonine protein kinase</fullName>
        <ecNumber evidence="3">2.7.11.1</ecNumber>
    </recommendedName>
</protein>
<dbReference type="PROSITE" id="PS00107">
    <property type="entry name" value="PROTEIN_KINASE_ATP"/>
    <property type="match status" value="1"/>
</dbReference>
<evidence type="ECO:0000313" key="16">
    <source>
        <dbReference type="Proteomes" id="UP000757232"/>
    </source>
</evidence>
<evidence type="ECO:0000256" key="9">
    <source>
        <dbReference type="ARBA" id="ARBA00022840"/>
    </source>
</evidence>
<dbReference type="InterPro" id="IPR008271">
    <property type="entry name" value="Ser/Thr_kinase_AS"/>
</dbReference>
<dbReference type="PROSITE" id="PS50011">
    <property type="entry name" value="PROTEIN_KINASE_DOM"/>
    <property type="match status" value="1"/>
</dbReference>
<dbReference type="GO" id="GO:0035556">
    <property type="term" value="P:intracellular signal transduction"/>
    <property type="evidence" value="ECO:0007669"/>
    <property type="project" value="TreeGrafter"/>
</dbReference>
<dbReference type="GO" id="GO:0005524">
    <property type="term" value="F:ATP binding"/>
    <property type="evidence" value="ECO:0007669"/>
    <property type="project" value="UniProtKB-UniRule"/>
</dbReference>
<evidence type="ECO:0000256" key="12">
    <source>
        <dbReference type="PROSITE-ProRule" id="PRU10141"/>
    </source>
</evidence>
<dbReference type="SUPFAM" id="SSF56112">
    <property type="entry name" value="Protein kinase-like (PK-like)"/>
    <property type="match status" value="1"/>
</dbReference>
<dbReference type="InterPro" id="IPR000719">
    <property type="entry name" value="Prot_kinase_dom"/>
</dbReference>
<keyword evidence="4" id="KW-0723">Serine/threonine-protein kinase</keyword>
<comment type="similarity">
    <text evidence="2">Belongs to the protein kinase superfamily. CAMK Ser/Thr protein kinase family. NIM1 subfamily.</text>
</comment>
<keyword evidence="6" id="KW-0808">Transferase</keyword>
<evidence type="ECO:0000256" key="13">
    <source>
        <dbReference type="SAM" id="MobiDB-lite"/>
    </source>
</evidence>
<name>A0A9Q5HTA2_SANBA</name>
<dbReference type="GO" id="GO:0005940">
    <property type="term" value="C:septin ring"/>
    <property type="evidence" value="ECO:0007669"/>
    <property type="project" value="UniProtKB-ARBA"/>
</dbReference>
<feature type="compositionally biased region" description="Basic residues" evidence="13">
    <location>
        <begin position="588"/>
        <end position="600"/>
    </location>
</feature>
<dbReference type="InterPro" id="IPR017441">
    <property type="entry name" value="Protein_kinase_ATP_BS"/>
</dbReference>
<evidence type="ECO:0000256" key="11">
    <source>
        <dbReference type="ARBA" id="ARBA00048679"/>
    </source>
</evidence>
<evidence type="ECO:0000256" key="4">
    <source>
        <dbReference type="ARBA" id="ARBA00022527"/>
    </source>
</evidence>
<gene>
    <name evidence="15" type="ORF">A7U60_g7456</name>
</gene>
<dbReference type="PANTHER" id="PTHR24346:SF110">
    <property type="entry name" value="NON-SPECIFIC SERINE_THREONINE PROTEIN KINASE"/>
    <property type="match status" value="1"/>
</dbReference>
<accession>A0A9Q5HTA2</accession>
<proteinExistence type="inferred from homology"/>
<dbReference type="EC" id="2.7.11.1" evidence="3"/>
<feature type="compositionally biased region" description="Polar residues" evidence="13">
    <location>
        <begin position="402"/>
        <end position="413"/>
    </location>
</feature>
<keyword evidence="5" id="KW-0597">Phosphoprotein</keyword>
<feature type="region of interest" description="Disordered" evidence="13">
    <location>
        <begin position="570"/>
        <end position="603"/>
    </location>
</feature>
<dbReference type="OrthoDB" id="193931at2759"/>
<dbReference type="SMART" id="SM00220">
    <property type="entry name" value="S_TKc"/>
    <property type="match status" value="1"/>
</dbReference>
<comment type="caution">
    <text evidence="15">The sequence shown here is derived from an EMBL/GenBank/DDBJ whole genome shotgun (WGS) entry which is preliminary data.</text>
</comment>
<dbReference type="Pfam" id="PF00069">
    <property type="entry name" value="Pkinase"/>
    <property type="match status" value="1"/>
</dbReference>
<feature type="compositionally biased region" description="Low complexity" evidence="13">
    <location>
        <begin position="629"/>
        <end position="644"/>
    </location>
</feature>
<keyword evidence="8" id="KW-0418">Kinase</keyword>
<dbReference type="FunFam" id="1.10.510.10:FF:000394">
    <property type="entry name" value="Serine/threonine-protein kinase HSL1"/>
    <property type="match status" value="1"/>
</dbReference>
<reference evidence="15" key="1">
    <citation type="submission" date="2016-06" db="EMBL/GenBank/DDBJ databases">
        <title>Draft Genome sequence of the fungus Inonotus baumii.</title>
        <authorList>
            <person name="Zhu H."/>
            <person name="Lin W."/>
        </authorList>
    </citation>
    <scope>NUCLEOTIDE SEQUENCE</scope>
    <source>
        <strain evidence="15">821</strain>
    </source>
</reference>
<dbReference type="InterPro" id="IPR011009">
    <property type="entry name" value="Kinase-like_dom_sf"/>
</dbReference>
<evidence type="ECO:0000256" key="1">
    <source>
        <dbReference type="ARBA" id="ARBA00004266"/>
    </source>
</evidence>
<evidence type="ECO:0000256" key="6">
    <source>
        <dbReference type="ARBA" id="ARBA00022679"/>
    </source>
</evidence>
<comment type="catalytic activity">
    <reaction evidence="10">
        <text>L-threonyl-[protein] + ATP = O-phospho-L-threonyl-[protein] + ADP + H(+)</text>
        <dbReference type="Rhea" id="RHEA:46608"/>
        <dbReference type="Rhea" id="RHEA-COMP:11060"/>
        <dbReference type="Rhea" id="RHEA-COMP:11605"/>
        <dbReference type="ChEBI" id="CHEBI:15378"/>
        <dbReference type="ChEBI" id="CHEBI:30013"/>
        <dbReference type="ChEBI" id="CHEBI:30616"/>
        <dbReference type="ChEBI" id="CHEBI:61977"/>
        <dbReference type="ChEBI" id="CHEBI:456216"/>
        <dbReference type="EC" id="2.7.11.1"/>
    </reaction>
</comment>
<evidence type="ECO:0000256" key="5">
    <source>
        <dbReference type="ARBA" id="ARBA00022553"/>
    </source>
</evidence>
<dbReference type="Proteomes" id="UP000757232">
    <property type="component" value="Unassembled WGS sequence"/>
</dbReference>
<comment type="subcellular location">
    <subcellularLocation>
        <location evidence="1">Bud neck</location>
    </subcellularLocation>
</comment>
<feature type="domain" description="Protein kinase" evidence="14">
    <location>
        <begin position="5"/>
        <end position="269"/>
    </location>
</feature>
<feature type="region of interest" description="Disordered" evidence="13">
    <location>
        <begin position="351"/>
        <end position="424"/>
    </location>
</feature>
<keyword evidence="9 12" id="KW-0067">ATP-binding</keyword>
<organism evidence="15 16">
    <name type="scientific">Sanghuangporus baumii</name>
    <name type="common">Phellinus baumii</name>
    <dbReference type="NCBI Taxonomy" id="108892"/>
    <lineage>
        <taxon>Eukaryota</taxon>
        <taxon>Fungi</taxon>
        <taxon>Dikarya</taxon>
        <taxon>Basidiomycota</taxon>
        <taxon>Agaricomycotina</taxon>
        <taxon>Agaricomycetes</taxon>
        <taxon>Hymenochaetales</taxon>
        <taxon>Hymenochaetaceae</taxon>
        <taxon>Sanghuangporus</taxon>
    </lineage>
</organism>
<dbReference type="GO" id="GO:0005935">
    <property type="term" value="C:cellular bud neck"/>
    <property type="evidence" value="ECO:0007669"/>
    <property type="project" value="UniProtKB-SubCell"/>
</dbReference>
<dbReference type="Gene3D" id="1.10.510.10">
    <property type="entry name" value="Transferase(Phosphotransferase) domain 1"/>
    <property type="match status" value="1"/>
</dbReference>
<dbReference type="GO" id="GO:0004674">
    <property type="term" value="F:protein serine/threonine kinase activity"/>
    <property type="evidence" value="ECO:0007669"/>
    <property type="project" value="UniProtKB-KW"/>
</dbReference>
<evidence type="ECO:0000256" key="10">
    <source>
        <dbReference type="ARBA" id="ARBA00047899"/>
    </source>
</evidence>
<feature type="region of interest" description="Disordered" evidence="13">
    <location>
        <begin position="619"/>
        <end position="644"/>
    </location>
</feature>
<dbReference type="PROSITE" id="PS00108">
    <property type="entry name" value="PROTEIN_KINASE_ST"/>
    <property type="match status" value="1"/>
</dbReference>
<dbReference type="AlphaFoldDB" id="A0A9Q5HTA2"/>
<comment type="catalytic activity">
    <reaction evidence="11">
        <text>L-seryl-[protein] + ATP = O-phospho-L-seryl-[protein] + ADP + H(+)</text>
        <dbReference type="Rhea" id="RHEA:17989"/>
        <dbReference type="Rhea" id="RHEA-COMP:9863"/>
        <dbReference type="Rhea" id="RHEA-COMP:11604"/>
        <dbReference type="ChEBI" id="CHEBI:15378"/>
        <dbReference type="ChEBI" id="CHEBI:29999"/>
        <dbReference type="ChEBI" id="CHEBI:30616"/>
        <dbReference type="ChEBI" id="CHEBI:83421"/>
        <dbReference type="ChEBI" id="CHEBI:456216"/>
        <dbReference type="EC" id="2.7.11.1"/>
    </reaction>
</comment>
<dbReference type="EMBL" id="LNZH02000209">
    <property type="protein sequence ID" value="OCB85447.1"/>
    <property type="molecule type" value="Genomic_DNA"/>
</dbReference>